<evidence type="ECO:0000256" key="1">
    <source>
        <dbReference type="ARBA" id="ARBA00022837"/>
    </source>
</evidence>
<feature type="domain" description="EF-hand" evidence="2">
    <location>
        <begin position="354"/>
        <end position="389"/>
    </location>
</feature>
<dbReference type="InterPro" id="IPR050410">
    <property type="entry name" value="CCR4/nocturin_mRNA_transcr"/>
</dbReference>
<protein>
    <submittedName>
        <fullName evidence="3">Calcium-binding protein</fullName>
    </submittedName>
</protein>
<accession>A0AAW2TFD6</accession>
<dbReference type="SUPFAM" id="SSF47473">
    <property type="entry name" value="EF-hand"/>
    <property type="match status" value="1"/>
</dbReference>
<reference evidence="3" key="1">
    <citation type="submission" date="2020-06" db="EMBL/GenBank/DDBJ databases">
        <authorList>
            <person name="Li T."/>
            <person name="Hu X."/>
            <person name="Zhang T."/>
            <person name="Song X."/>
            <person name="Zhang H."/>
            <person name="Dai N."/>
            <person name="Sheng W."/>
            <person name="Hou X."/>
            <person name="Wei L."/>
        </authorList>
    </citation>
    <scope>NUCLEOTIDE SEQUENCE</scope>
    <source>
        <strain evidence="3">G02</strain>
        <tissue evidence="3">Leaf</tissue>
    </source>
</reference>
<dbReference type="InterPro" id="IPR036691">
    <property type="entry name" value="Endo/exonu/phosph_ase_sf"/>
</dbReference>
<dbReference type="PROSITE" id="PS00018">
    <property type="entry name" value="EF_HAND_1"/>
    <property type="match status" value="1"/>
</dbReference>
<dbReference type="InterPro" id="IPR002048">
    <property type="entry name" value="EF_hand_dom"/>
</dbReference>
<dbReference type="PROSITE" id="PS50222">
    <property type="entry name" value="EF_HAND_2"/>
    <property type="match status" value="1"/>
</dbReference>
<reference evidence="3" key="2">
    <citation type="journal article" date="2024" name="Plant">
        <title>Genomic evolution and insights into agronomic trait innovations of Sesamum species.</title>
        <authorList>
            <person name="Miao H."/>
            <person name="Wang L."/>
            <person name="Qu L."/>
            <person name="Liu H."/>
            <person name="Sun Y."/>
            <person name="Le M."/>
            <person name="Wang Q."/>
            <person name="Wei S."/>
            <person name="Zheng Y."/>
            <person name="Lin W."/>
            <person name="Duan Y."/>
            <person name="Cao H."/>
            <person name="Xiong S."/>
            <person name="Wang X."/>
            <person name="Wei L."/>
            <person name="Li C."/>
            <person name="Ma Q."/>
            <person name="Ju M."/>
            <person name="Zhao R."/>
            <person name="Li G."/>
            <person name="Mu C."/>
            <person name="Tian Q."/>
            <person name="Mei H."/>
            <person name="Zhang T."/>
            <person name="Gao T."/>
            <person name="Zhang H."/>
        </authorList>
    </citation>
    <scope>NUCLEOTIDE SEQUENCE</scope>
    <source>
        <strain evidence="3">G02</strain>
    </source>
</reference>
<dbReference type="InterPro" id="IPR011992">
    <property type="entry name" value="EF-hand-dom_pair"/>
</dbReference>
<evidence type="ECO:0000259" key="2">
    <source>
        <dbReference type="PROSITE" id="PS50222"/>
    </source>
</evidence>
<evidence type="ECO:0000313" key="3">
    <source>
        <dbReference type="EMBL" id="KAL0403284.1"/>
    </source>
</evidence>
<sequence>MGRNSRTIKRVSRIGSYAIASSITDPTCVSCTTFNILAPIYKRLSQEEQEDFGLVIVRRASIICLQEFWVGNEELVSIYDKRLGAAGYNCIKLARTNNRGDGLLTAVHKDSFRIISHRDLLFNDFGDRVAQLLHVELIVPFSQCRNNNVRQEILIVNTHLLFPHNSSLCLERLRQVYKILQYVESYQYENKLNPLPILLCGYVCWLFSFTFERPYSNMICLVHSFNLHSDWNGSKSGHVYKFLRSQGFISSYDAAHVYADADAHKWVSHRNHRGNICGVDFIWLLNPNRYRKLLKTSWSEALAGMLKHQLKRLSLTEDDAFAFLKADSEDDYITYFGFYEALQQLNLVGHCHGLCNEEVKELWLQADVDGNGVIDYKEFKKQIWNTYSDLGERERDKVWYDIINGTVQTIGFSVKNAVLFPAEVEKGMWPEDYSLSDHARLTVVFSPVRMPCSRLT</sequence>
<dbReference type="SUPFAM" id="SSF56219">
    <property type="entry name" value="DNase I-like"/>
    <property type="match status" value="1"/>
</dbReference>
<comment type="caution">
    <text evidence="3">The sequence shown here is derived from an EMBL/GenBank/DDBJ whole genome shotgun (WGS) entry which is preliminary data.</text>
</comment>
<dbReference type="EMBL" id="JACGWJ010000008">
    <property type="protein sequence ID" value="KAL0403284.1"/>
    <property type="molecule type" value="Genomic_DNA"/>
</dbReference>
<dbReference type="InterPro" id="IPR018247">
    <property type="entry name" value="EF_Hand_1_Ca_BS"/>
</dbReference>
<dbReference type="PANTHER" id="PTHR12121">
    <property type="entry name" value="CARBON CATABOLITE REPRESSOR PROTEIN 4"/>
    <property type="match status" value="1"/>
</dbReference>
<dbReference type="PANTHER" id="PTHR12121:SF31">
    <property type="entry name" value="FAMILY PROTEIN, PUTATIVE, EXPRESSED-RELATED"/>
    <property type="match status" value="1"/>
</dbReference>
<keyword evidence="1" id="KW-0106">Calcium</keyword>
<dbReference type="GO" id="GO:0000175">
    <property type="term" value="F:3'-5'-RNA exonuclease activity"/>
    <property type="evidence" value="ECO:0007669"/>
    <property type="project" value="TreeGrafter"/>
</dbReference>
<gene>
    <name evidence="3" type="ORF">Sradi_1969200</name>
</gene>
<dbReference type="GO" id="GO:0005509">
    <property type="term" value="F:calcium ion binding"/>
    <property type="evidence" value="ECO:0007669"/>
    <property type="project" value="InterPro"/>
</dbReference>
<dbReference type="Gene3D" id="3.60.10.10">
    <property type="entry name" value="Endonuclease/exonuclease/phosphatase"/>
    <property type="match status" value="1"/>
</dbReference>
<proteinExistence type="predicted"/>
<organism evidence="3">
    <name type="scientific">Sesamum radiatum</name>
    <name type="common">Black benniseed</name>
    <dbReference type="NCBI Taxonomy" id="300843"/>
    <lineage>
        <taxon>Eukaryota</taxon>
        <taxon>Viridiplantae</taxon>
        <taxon>Streptophyta</taxon>
        <taxon>Embryophyta</taxon>
        <taxon>Tracheophyta</taxon>
        <taxon>Spermatophyta</taxon>
        <taxon>Magnoliopsida</taxon>
        <taxon>eudicotyledons</taxon>
        <taxon>Gunneridae</taxon>
        <taxon>Pentapetalae</taxon>
        <taxon>asterids</taxon>
        <taxon>lamiids</taxon>
        <taxon>Lamiales</taxon>
        <taxon>Pedaliaceae</taxon>
        <taxon>Sesamum</taxon>
    </lineage>
</organism>
<dbReference type="AlphaFoldDB" id="A0AAW2TFD6"/>
<name>A0AAW2TFD6_SESRA</name>